<dbReference type="AlphaFoldDB" id="A0A0A9BN00"/>
<reference evidence="1" key="1">
    <citation type="submission" date="2014-09" db="EMBL/GenBank/DDBJ databases">
        <authorList>
            <person name="Magalhaes I.L.F."/>
            <person name="Oliveira U."/>
            <person name="Santos F.R."/>
            <person name="Vidigal T.H.D.A."/>
            <person name="Brescovit A.D."/>
            <person name="Santos A.J."/>
        </authorList>
    </citation>
    <scope>NUCLEOTIDE SEQUENCE</scope>
    <source>
        <tissue evidence="1">Shoot tissue taken approximately 20 cm above the soil surface</tissue>
    </source>
</reference>
<name>A0A0A9BN00_ARUDO</name>
<organism evidence="1">
    <name type="scientific">Arundo donax</name>
    <name type="common">Giant reed</name>
    <name type="synonym">Donax arundinaceus</name>
    <dbReference type="NCBI Taxonomy" id="35708"/>
    <lineage>
        <taxon>Eukaryota</taxon>
        <taxon>Viridiplantae</taxon>
        <taxon>Streptophyta</taxon>
        <taxon>Embryophyta</taxon>
        <taxon>Tracheophyta</taxon>
        <taxon>Spermatophyta</taxon>
        <taxon>Magnoliopsida</taxon>
        <taxon>Liliopsida</taxon>
        <taxon>Poales</taxon>
        <taxon>Poaceae</taxon>
        <taxon>PACMAD clade</taxon>
        <taxon>Arundinoideae</taxon>
        <taxon>Arundineae</taxon>
        <taxon>Arundo</taxon>
    </lineage>
</organism>
<protein>
    <submittedName>
        <fullName evidence="1">Uncharacterized protein</fullName>
    </submittedName>
</protein>
<evidence type="ECO:0000313" key="1">
    <source>
        <dbReference type="EMBL" id="JAD65359.1"/>
    </source>
</evidence>
<sequence length="32" mass="3762">MYKTAPGMSYKLTTKTCCGPFTKSKFFICYWK</sequence>
<accession>A0A0A9BN00</accession>
<reference evidence="1" key="2">
    <citation type="journal article" date="2015" name="Data Brief">
        <title>Shoot transcriptome of the giant reed, Arundo donax.</title>
        <authorList>
            <person name="Barrero R.A."/>
            <person name="Guerrero F.D."/>
            <person name="Moolhuijzen P."/>
            <person name="Goolsby J.A."/>
            <person name="Tidwell J."/>
            <person name="Bellgard S.E."/>
            <person name="Bellgard M.I."/>
        </authorList>
    </citation>
    <scope>NUCLEOTIDE SEQUENCE</scope>
    <source>
        <tissue evidence="1">Shoot tissue taken approximately 20 cm above the soil surface</tissue>
    </source>
</reference>
<dbReference type="EMBL" id="GBRH01232536">
    <property type="protein sequence ID" value="JAD65359.1"/>
    <property type="molecule type" value="Transcribed_RNA"/>
</dbReference>
<proteinExistence type="predicted"/>